<dbReference type="AlphaFoldDB" id="A0A084U8Q2"/>
<dbReference type="FunFam" id="3.40.50.720:FF:000203">
    <property type="entry name" value="D-3-phosphoglycerate dehydrogenase (SerA)"/>
    <property type="match status" value="1"/>
</dbReference>
<evidence type="ECO:0000256" key="4">
    <source>
        <dbReference type="RuleBase" id="RU003719"/>
    </source>
</evidence>
<feature type="domain" description="D-isomer specific 2-hydroxyacid dehydrogenase NAD-binding" evidence="6">
    <location>
        <begin position="113"/>
        <end position="293"/>
    </location>
</feature>
<keyword evidence="3" id="KW-0520">NAD</keyword>
<dbReference type="SUPFAM" id="SSF51735">
    <property type="entry name" value="NAD(P)-binding Rossmann-fold domains"/>
    <property type="match status" value="1"/>
</dbReference>
<reference evidence="7 8" key="1">
    <citation type="submission" date="2014-05" db="EMBL/GenBank/DDBJ databases">
        <title>Draft Genome Sequence of Nitratireductor basaltis Strain UMTGB225, A Marine Bacterium Isolated from Green Barrel Tunicate.</title>
        <authorList>
            <person name="Gan H.Y."/>
        </authorList>
    </citation>
    <scope>NUCLEOTIDE SEQUENCE [LARGE SCALE GENOMIC DNA]</scope>
    <source>
        <strain evidence="7 8">UMTGB225</strain>
    </source>
</reference>
<feature type="domain" description="D-isomer specific 2-hydroxyacid dehydrogenase catalytic" evidence="5">
    <location>
        <begin position="18"/>
        <end position="317"/>
    </location>
</feature>
<comment type="caution">
    <text evidence="7">The sequence shown here is derived from an EMBL/GenBank/DDBJ whole genome shotgun (WGS) entry which is preliminary data.</text>
</comment>
<evidence type="ECO:0000256" key="3">
    <source>
        <dbReference type="ARBA" id="ARBA00023027"/>
    </source>
</evidence>
<keyword evidence="8" id="KW-1185">Reference proteome</keyword>
<dbReference type="EMBL" id="JMQM01000001">
    <property type="protein sequence ID" value="KFB09338.1"/>
    <property type="molecule type" value="Genomic_DNA"/>
</dbReference>
<accession>A0A084U8Q2</accession>
<dbReference type="SUPFAM" id="SSF52283">
    <property type="entry name" value="Formate/glycerate dehydrogenase catalytic domain-like"/>
    <property type="match status" value="1"/>
</dbReference>
<dbReference type="InterPro" id="IPR006139">
    <property type="entry name" value="D-isomer_2_OHA_DH_cat_dom"/>
</dbReference>
<evidence type="ECO:0000259" key="5">
    <source>
        <dbReference type="Pfam" id="PF00389"/>
    </source>
</evidence>
<proteinExistence type="inferred from homology"/>
<gene>
    <name evidence="7" type="ORF">EL18_00353</name>
</gene>
<dbReference type="eggNOG" id="COG0111">
    <property type="taxonomic scope" value="Bacteria"/>
</dbReference>
<evidence type="ECO:0000313" key="8">
    <source>
        <dbReference type="Proteomes" id="UP000053675"/>
    </source>
</evidence>
<dbReference type="PANTHER" id="PTHR42938">
    <property type="entry name" value="FORMATE DEHYDROGENASE 1"/>
    <property type="match status" value="1"/>
</dbReference>
<organism evidence="7 8">
    <name type="scientific">Nitratireductor basaltis</name>
    <dbReference type="NCBI Taxonomy" id="472175"/>
    <lineage>
        <taxon>Bacteria</taxon>
        <taxon>Pseudomonadati</taxon>
        <taxon>Pseudomonadota</taxon>
        <taxon>Alphaproteobacteria</taxon>
        <taxon>Hyphomicrobiales</taxon>
        <taxon>Phyllobacteriaceae</taxon>
        <taxon>Nitratireductor</taxon>
    </lineage>
</organism>
<protein>
    <submittedName>
        <fullName evidence="7">D-3-phosphoglycerate dehydrogenase</fullName>
    </submittedName>
</protein>
<dbReference type="Proteomes" id="UP000053675">
    <property type="component" value="Unassembled WGS sequence"/>
</dbReference>
<dbReference type="PROSITE" id="PS00671">
    <property type="entry name" value="D_2_HYDROXYACID_DH_3"/>
    <property type="match status" value="1"/>
</dbReference>
<dbReference type="CDD" id="cd12173">
    <property type="entry name" value="PGDH_4"/>
    <property type="match status" value="1"/>
</dbReference>
<dbReference type="InterPro" id="IPR006140">
    <property type="entry name" value="D-isomer_DH_NAD-bd"/>
</dbReference>
<dbReference type="Gene3D" id="3.40.50.720">
    <property type="entry name" value="NAD(P)-binding Rossmann-like Domain"/>
    <property type="match status" value="2"/>
</dbReference>
<dbReference type="Pfam" id="PF00389">
    <property type="entry name" value="2-Hacid_dh"/>
    <property type="match status" value="1"/>
</dbReference>
<keyword evidence="2 4" id="KW-0560">Oxidoreductase</keyword>
<dbReference type="GO" id="GO:0051287">
    <property type="term" value="F:NAD binding"/>
    <property type="evidence" value="ECO:0007669"/>
    <property type="project" value="InterPro"/>
</dbReference>
<evidence type="ECO:0000256" key="1">
    <source>
        <dbReference type="ARBA" id="ARBA00005854"/>
    </source>
</evidence>
<dbReference type="GO" id="GO:0016616">
    <property type="term" value="F:oxidoreductase activity, acting on the CH-OH group of donors, NAD or NADP as acceptor"/>
    <property type="evidence" value="ECO:0007669"/>
    <property type="project" value="InterPro"/>
</dbReference>
<evidence type="ECO:0000256" key="2">
    <source>
        <dbReference type="ARBA" id="ARBA00023002"/>
    </source>
</evidence>
<dbReference type="RefSeq" id="WP_051913659.1">
    <property type="nucleotide sequence ID" value="NZ_JMQM01000001.1"/>
</dbReference>
<dbReference type="PATRIC" id="fig|472175.3.peg.366"/>
<evidence type="ECO:0000259" key="6">
    <source>
        <dbReference type="Pfam" id="PF02826"/>
    </source>
</evidence>
<dbReference type="InterPro" id="IPR036291">
    <property type="entry name" value="NAD(P)-bd_dom_sf"/>
</dbReference>
<name>A0A084U8Q2_9HYPH</name>
<dbReference type="OrthoDB" id="9793626at2"/>
<evidence type="ECO:0000313" key="7">
    <source>
        <dbReference type="EMBL" id="KFB09338.1"/>
    </source>
</evidence>
<dbReference type="STRING" id="472175.EL18_00353"/>
<comment type="similarity">
    <text evidence="1 4">Belongs to the D-isomer specific 2-hydroxyacid dehydrogenase family.</text>
</comment>
<dbReference type="InterPro" id="IPR029753">
    <property type="entry name" value="D-isomer_DH_CS"/>
</dbReference>
<dbReference type="PROSITE" id="PS00670">
    <property type="entry name" value="D_2_HYDROXYACID_DH_2"/>
    <property type="match status" value="1"/>
</dbReference>
<dbReference type="Pfam" id="PF02826">
    <property type="entry name" value="2-Hacid_dh_C"/>
    <property type="match status" value="1"/>
</dbReference>
<dbReference type="PANTHER" id="PTHR42938:SF9">
    <property type="entry name" value="FORMATE DEHYDROGENASE 1"/>
    <property type="match status" value="1"/>
</dbReference>
<sequence length="326" mass="35921">MSDLRGAPGERKTIFLRAPIHHDAVELLKADPRLDVVTWDEARVKNWREEADAVILRGLNLTGEEIRSAKRLKVIGRHGAGVDSVDVQAARERGIVVLNTPFENSQSVAELSVTLMLSAARRIVHADHLVRSNDWDEGRKGRGCRELYRNRVGFVGFGRIARMTADILRKAFEMEVMAYDPKLPTAFWQDRDDVSRVEKLEELFASCDFISINLPRTPETIGLISKSILAQAKPGLILVNTSRGGIVDETALASALESGRLGAAGMDVFEQEPPSPEHPLLSLPNFIATPHYGGATQESLRRVACSIARETASALFGVTTESYRVA</sequence>